<accession>T1IGD2</accession>
<keyword evidence="3" id="KW-1185">Reference proteome</keyword>
<protein>
    <submittedName>
        <fullName evidence="2">Uncharacterized protein</fullName>
    </submittedName>
</protein>
<reference evidence="2" key="1">
    <citation type="submission" date="2015-05" db="UniProtKB">
        <authorList>
            <consortium name="EnsemblMetazoa"/>
        </authorList>
    </citation>
    <scope>IDENTIFICATION</scope>
</reference>
<dbReference type="EnsemblMetazoa" id="RPRC015351-RA">
    <property type="protein sequence ID" value="RPRC015351-PA"/>
    <property type="gene ID" value="RPRC015351"/>
</dbReference>
<dbReference type="OMA" id="HCRWESI"/>
<evidence type="ECO:0000256" key="1">
    <source>
        <dbReference type="SAM" id="MobiDB-lite"/>
    </source>
</evidence>
<dbReference type="Proteomes" id="UP000015103">
    <property type="component" value="Unassembled WGS sequence"/>
</dbReference>
<feature type="region of interest" description="Disordered" evidence="1">
    <location>
        <begin position="71"/>
        <end position="95"/>
    </location>
</feature>
<dbReference type="EMBL" id="ACPB03019051">
    <property type="status" value="NOT_ANNOTATED_CDS"/>
    <property type="molecule type" value="Genomic_DNA"/>
</dbReference>
<dbReference type="HOGENOM" id="CLU_1020524_0_0_1"/>
<name>T1IGD2_RHOPR</name>
<dbReference type="InParanoid" id="T1IGD2"/>
<evidence type="ECO:0000313" key="2">
    <source>
        <dbReference type="EnsemblMetazoa" id="RPRC015351-PA"/>
    </source>
</evidence>
<organism evidence="2 3">
    <name type="scientific">Rhodnius prolixus</name>
    <name type="common">Triatomid bug</name>
    <dbReference type="NCBI Taxonomy" id="13249"/>
    <lineage>
        <taxon>Eukaryota</taxon>
        <taxon>Metazoa</taxon>
        <taxon>Ecdysozoa</taxon>
        <taxon>Arthropoda</taxon>
        <taxon>Hexapoda</taxon>
        <taxon>Insecta</taxon>
        <taxon>Pterygota</taxon>
        <taxon>Neoptera</taxon>
        <taxon>Paraneoptera</taxon>
        <taxon>Hemiptera</taxon>
        <taxon>Heteroptera</taxon>
        <taxon>Panheteroptera</taxon>
        <taxon>Cimicomorpha</taxon>
        <taxon>Reduviidae</taxon>
        <taxon>Triatominae</taxon>
        <taxon>Rhodnius</taxon>
    </lineage>
</organism>
<dbReference type="VEuPathDB" id="VectorBase:RPRC015351"/>
<evidence type="ECO:0000313" key="3">
    <source>
        <dbReference type="Proteomes" id="UP000015103"/>
    </source>
</evidence>
<proteinExistence type="predicted"/>
<sequence length="273" mass="31712">MTSNNGNELSDYFHWRGRVNERRTALADSENGSSEQEKDLLLRNDLGGIHDQTSFCKNCCTCKTTTRRPKIKSKSNSLLSTRSESKGGTHKASSYREQLEMKVLNDEIYAQGLNEKQDNVREQVDIISEILKTLSMYAHCLEIRHRTGARLQQLINKVVPSKENNANVHCRWESISKNLRDIFQSCTENSELPDVYYENLEEHRDKHRDFNRASSNFCHILQQQDSLPNSQLRKLELQYEEIKLTYSESIASIGTQLSHLIDSYVLFRILFKY</sequence>
<dbReference type="AlphaFoldDB" id="T1IGD2"/>